<comment type="pathway">
    <text evidence="1 12">Amino-acid biosynthesis; L-threonine biosynthesis; L-threonine from L-aspartate: step 4/5.</text>
</comment>
<dbReference type="GO" id="GO:0005737">
    <property type="term" value="C:cytoplasm"/>
    <property type="evidence" value="ECO:0007669"/>
    <property type="project" value="UniProtKB-SubCell"/>
</dbReference>
<evidence type="ECO:0000256" key="1">
    <source>
        <dbReference type="ARBA" id="ARBA00005015"/>
    </source>
</evidence>
<dbReference type="GO" id="GO:0005524">
    <property type="term" value="F:ATP binding"/>
    <property type="evidence" value="ECO:0007669"/>
    <property type="project" value="UniProtKB-UniRule"/>
</dbReference>
<dbReference type="PANTHER" id="PTHR20861">
    <property type="entry name" value="HOMOSERINE/4-DIPHOSPHOCYTIDYL-2-C-METHYL-D-ERYTHRITOL KINASE"/>
    <property type="match status" value="1"/>
</dbReference>
<comment type="subcellular location">
    <subcellularLocation>
        <location evidence="12">Cytoplasm</location>
    </subcellularLocation>
</comment>
<comment type="similarity">
    <text evidence="2 12">Belongs to the GHMP kinase family. Homoserine kinase subfamily.</text>
</comment>
<feature type="domain" description="GHMP kinase N-terminal" evidence="13">
    <location>
        <begin position="58"/>
        <end position="137"/>
    </location>
</feature>
<evidence type="ECO:0000259" key="14">
    <source>
        <dbReference type="Pfam" id="PF08544"/>
    </source>
</evidence>
<dbReference type="UniPathway" id="UPA00050">
    <property type="reaction ID" value="UER00064"/>
</dbReference>
<evidence type="ECO:0000256" key="2">
    <source>
        <dbReference type="ARBA" id="ARBA00007370"/>
    </source>
</evidence>
<evidence type="ECO:0000259" key="13">
    <source>
        <dbReference type="Pfam" id="PF00288"/>
    </source>
</evidence>
<evidence type="ECO:0000256" key="12">
    <source>
        <dbReference type="HAMAP-Rule" id="MF_00384"/>
    </source>
</evidence>
<dbReference type="Gene3D" id="3.30.70.890">
    <property type="entry name" value="GHMP kinase, C-terminal domain"/>
    <property type="match status" value="1"/>
</dbReference>
<dbReference type="PIRSF" id="PIRSF000676">
    <property type="entry name" value="Homoser_kin"/>
    <property type="match status" value="1"/>
</dbReference>
<accession>A0A3D8JCM5</accession>
<keyword evidence="7 12" id="KW-0791">Threonine biosynthesis</keyword>
<dbReference type="InterPro" id="IPR006204">
    <property type="entry name" value="GHMP_kinase_N_dom"/>
</dbReference>
<dbReference type="OrthoDB" id="9769912at2"/>
<sequence length="294" mass="32939">MIISVPATSANLGPGFDCLGLSLDFRNYFCITNSCLQTIDIIGEGENFNKLKADNVFVKIFSENLKKMGISDRTFAFEFRNKIPISRGLGSSSAVISAALGMAHLLKYGKIDKQEILNLALQYENHPDNITPAIFGGFNVAVVDNGKVLHLKQNISDDIRAVVVIPNRAISTKYSRQTLPKKYTNTDSVYNLSRSSLMCMAFMQEKWDMLRIASKDKFHQYRRMKQYPVLFAVQKVALENGALMSTLSGSGSSFLNICFKDDAQKILKAMQARFSNFRVLDLAFDNQGLQIEKE</sequence>
<dbReference type="Pfam" id="PF08544">
    <property type="entry name" value="GHMP_kinases_C"/>
    <property type="match status" value="1"/>
</dbReference>
<dbReference type="RefSeq" id="WP_115578313.1">
    <property type="nucleotide sequence ID" value="NZ_NXLX01000001.1"/>
</dbReference>
<dbReference type="InterPro" id="IPR000870">
    <property type="entry name" value="Homoserine_kinase"/>
</dbReference>
<dbReference type="GO" id="GO:0004413">
    <property type="term" value="F:homoserine kinase activity"/>
    <property type="evidence" value="ECO:0007669"/>
    <property type="project" value="UniProtKB-UniRule"/>
</dbReference>
<dbReference type="SUPFAM" id="SSF54211">
    <property type="entry name" value="Ribosomal protein S5 domain 2-like"/>
    <property type="match status" value="1"/>
</dbReference>
<dbReference type="PRINTS" id="PR00958">
    <property type="entry name" value="HOMSERKINASE"/>
</dbReference>
<evidence type="ECO:0000256" key="6">
    <source>
        <dbReference type="ARBA" id="ARBA00022679"/>
    </source>
</evidence>
<dbReference type="AlphaFoldDB" id="A0A3D8JCM5"/>
<dbReference type="InterPro" id="IPR006203">
    <property type="entry name" value="GHMP_knse_ATP-bd_CS"/>
</dbReference>
<dbReference type="EC" id="2.7.1.39" evidence="3 12"/>
<evidence type="ECO:0000256" key="7">
    <source>
        <dbReference type="ARBA" id="ARBA00022697"/>
    </source>
</evidence>
<keyword evidence="5 12" id="KW-0028">Amino-acid biosynthesis</keyword>
<comment type="caution">
    <text evidence="15">The sequence shown here is derived from an EMBL/GenBank/DDBJ whole genome shotgun (WGS) entry which is preliminary data.</text>
</comment>
<organism evidence="15 16">
    <name type="scientific">Helicobacter anseris</name>
    <dbReference type="NCBI Taxonomy" id="375926"/>
    <lineage>
        <taxon>Bacteria</taxon>
        <taxon>Pseudomonadati</taxon>
        <taxon>Campylobacterota</taxon>
        <taxon>Epsilonproteobacteria</taxon>
        <taxon>Campylobacterales</taxon>
        <taxon>Helicobacteraceae</taxon>
        <taxon>Helicobacter</taxon>
    </lineage>
</organism>
<proteinExistence type="inferred from homology"/>
<dbReference type="Pfam" id="PF00288">
    <property type="entry name" value="GHMP_kinases_N"/>
    <property type="match status" value="1"/>
</dbReference>
<dbReference type="InterPro" id="IPR014721">
    <property type="entry name" value="Ribsml_uS5_D2-typ_fold_subgr"/>
</dbReference>
<comment type="catalytic activity">
    <reaction evidence="11 12">
        <text>L-homoserine + ATP = O-phospho-L-homoserine + ADP + H(+)</text>
        <dbReference type="Rhea" id="RHEA:13985"/>
        <dbReference type="ChEBI" id="CHEBI:15378"/>
        <dbReference type="ChEBI" id="CHEBI:30616"/>
        <dbReference type="ChEBI" id="CHEBI:57476"/>
        <dbReference type="ChEBI" id="CHEBI:57590"/>
        <dbReference type="ChEBI" id="CHEBI:456216"/>
        <dbReference type="EC" id="2.7.1.39"/>
    </reaction>
</comment>
<evidence type="ECO:0000256" key="3">
    <source>
        <dbReference type="ARBA" id="ARBA00012078"/>
    </source>
</evidence>
<evidence type="ECO:0000256" key="8">
    <source>
        <dbReference type="ARBA" id="ARBA00022741"/>
    </source>
</evidence>
<evidence type="ECO:0000313" key="15">
    <source>
        <dbReference type="EMBL" id="RDU74604.1"/>
    </source>
</evidence>
<evidence type="ECO:0000256" key="9">
    <source>
        <dbReference type="ARBA" id="ARBA00022777"/>
    </source>
</evidence>
<dbReference type="NCBIfam" id="TIGR00191">
    <property type="entry name" value="thrB"/>
    <property type="match status" value="1"/>
</dbReference>
<reference evidence="15 16" key="1">
    <citation type="submission" date="2018-04" db="EMBL/GenBank/DDBJ databases">
        <title>Novel Campyloabacter and Helicobacter Species and Strains.</title>
        <authorList>
            <person name="Mannion A.J."/>
            <person name="Shen Z."/>
            <person name="Fox J.G."/>
        </authorList>
    </citation>
    <scope>NUCLEOTIDE SEQUENCE [LARGE SCALE GENOMIC DNA]</scope>
    <source>
        <strain evidence="15 16">MIT 04-9362</strain>
    </source>
</reference>
<keyword evidence="8 12" id="KW-0547">Nucleotide-binding</keyword>
<evidence type="ECO:0000256" key="10">
    <source>
        <dbReference type="ARBA" id="ARBA00022840"/>
    </source>
</evidence>
<dbReference type="Proteomes" id="UP000256695">
    <property type="component" value="Unassembled WGS sequence"/>
</dbReference>
<dbReference type="EMBL" id="NXLX01000001">
    <property type="protein sequence ID" value="RDU74604.1"/>
    <property type="molecule type" value="Genomic_DNA"/>
</dbReference>
<evidence type="ECO:0000256" key="11">
    <source>
        <dbReference type="ARBA" id="ARBA00049375"/>
    </source>
</evidence>
<keyword evidence="6 12" id="KW-0808">Transferase</keyword>
<dbReference type="InterPro" id="IPR036554">
    <property type="entry name" value="GHMP_kinase_C_sf"/>
</dbReference>
<gene>
    <name evidence="12" type="primary">thrB</name>
    <name evidence="15" type="ORF">CQA57_00710</name>
</gene>
<feature type="binding site" evidence="12">
    <location>
        <begin position="84"/>
        <end position="94"/>
    </location>
    <ligand>
        <name>ATP</name>
        <dbReference type="ChEBI" id="CHEBI:30616"/>
    </ligand>
</feature>
<keyword evidence="9 12" id="KW-0418">Kinase</keyword>
<dbReference type="InterPro" id="IPR020568">
    <property type="entry name" value="Ribosomal_Su5_D2-typ_SF"/>
</dbReference>
<dbReference type="PANTHER" id="PTHR20861:SF1">
    <property type="entry name" value="HOMOSERINE KINASE"/>
    <property type="match status" value="1"/>
</dbReference>
<name>A0A3D8JCM5_9HELI</name>
<evidence type="ECO:0000256" key="4">
    <source>
        <dbReference type="ARBA" id="ARBA00017858"/>
    </source>
</evidence>
<dbReference type="PROSITE" id="PS00627">
    <property type="entry name" value="GHMP_KINASES_ATP"/>
    <property type="match status" value="1"/>
</dbReference>
<dbReference type="HAMAP" id="MF_00384">
    <property type="entry name" value="Homoser_kinase"/>
    <property type="match status" value="1"/>
</dbReference>
<dbReference type="InterPro" id="IPR013750">
    <property type="entry name" value="GHMP_kinase_C_dom"/>
</dbReference>
<dbReference type="GO" id="GO:0009088">
    <property type="term" value="P:threonine biosynthetic process"/>
    <property type="evidence" value="ECO:0007669"/>
    <property type="project" value="UniProtKB-UniRule"/>
</dbReference>
<comment type="function">
    <text evidence="12">Catalyzes the ATP-dependent phosphorylation of L-homoserine to L-homoserine phosphate.</text>
</comment>
<dbReference type="Gene3D" id="3.30.230.10">
    <property type="match status" value="1"/>
</dbReference>
<protein>
    <recommendedName>
        <fullName evidence="4 12">Homoserine kinase</fullName>
        <shortName evidence="12">HK</shortName>
        <shortName evidence="12">HSK</shortName>
        <ecNumber evidence="3 12">2.7.1.39</ecNumber>
    </recommendedName>
</protein>
<evidence type="ECO:0000256" key="5">
    <source>
        <dbReference type="ARBA" id="ARBA00022605"/>
    </source>
</evidence>
<keyword evidence="12" id="KW-0963">Cytoplasm</keyword>
<feature type="domain" description="GHMP kinase C-terminal" evidence="14">
    <location>
        <begin position="216"/>
        <end position="275"/>
    </location>
</feature>
<evidence type="ECO:0000313" key="16">
    <source>
        <dbReference type="Proteomes" id="UP000256695"/>
    </source>
</evidence>
<keyword evidence="10 12" id="KW-0067">ATP-binding</keyword>
<keyword evidence="16" id="KW-1185">Reference proteome</keyword>
<dbReference type="SUPFAM" id="SSF55060">
    <property type="entry name" value="GHMP Kinase, C-terminal domain"/>
    <property type="match status" value="1"/>
</dbReference>